<evidence type="ECO:0000256" key="3">
    <source>
        <dbReference type="ARBA" id="ARBA00022827"/>
    </source>
</evidence>
<evidence type="ECO:0000313" key="7">
    <source>
        <dbReference type="EMBL" id="OCK43943.1"/>
    </source>
</evidence>
<dbReference type="InterPro" id="IPR002081">
    <property type="entry name" value="Cryptochrome/DNA_photolyase_1"/>
</dbReference>
<evidence type="ECO:0000256" key="2">
    <source>
        <dbReference type="ARBA" id="ARBA00022630"/>
    </source>
</evidence>
<dbReference type="SUPFAM" id="SSF52425">
    <property type="entry name" value="Cryptochrome/photolyase, N-terminal domain"/>
    <property type="match status" value="1"/>
</dbReference>
<keyword evidence="3 4" id="KW-0274">FAD</keyword>
<evidence type="ECO:0000313" key="8">
    <source>
        <dbReference type="Proteomes" id="UP000093186"/>
    </source>
</evidence>
<dbReference type="PRINTS" id="PR00147">
    <property type="entry name" value="DNAPHOTLYASE"/>
</dbReference>
<dbReference type="GO" id="GO:0071949">
    <property type="term" value="F:FAD binding"/>
    <property type="evidence" value="ECO:0007669"/>
    <property type="project" value="TreeGrafter"/>
</dbReference>
<evidence type="ECO:0000259" key="6">
    <source>
        <dbReference type="PROSITE" id="PS51645"/>
    </source>
</evidence>
<reference evidence="7 8" key="1">
    <citation type="submission" date="2016-06" db="EMBL/GenBank/DDBJ databases">
        <title>Draft Genome Sequence of Tenacibaculum soleae UCD-KL19.</title>
        <authorList>
            <person name="Eisen J.A."/>
            <person name="Coil D.A."/>
            <person name="Lujan K.M."/>
        </authorList>
    </citation>
    <scope>NUCLEOTIDE SEQUENCE [LARGE SCALE GENOMIC DNA]</scope>
    <source>
        <strain evidence="7 8">UCD-KL19</strain>
    </source>
</reference>
<feature type="binding site" evidence="4">
    <location>
        <position position="270"/>
    </location>
    <ligand>
        <name>FAD</name>
        <dbReference type="ChEBI" id="CHEBI:57692"/>
    </ligand>
</feature>
<evidence type="ECO:0000256" key="5">
    <source>
        <dbReference type="RuleBase" id="RU004182"/>
    </source>
</evidence>
<name>A0A1B9Y2A5_9FLAO</name>
<keyword evidence="2 4" id="KW-0285">Flavoprotein</keyword>
<dbReference type="InterPro" id="IPR006050">
    <property type="entry name" value="DNA_photolyase_N"/>
</dbReference>
<dbReference type="PANTHER" id="PTHR11455">
    <property type="entry name" value="CRYPTOCHROME"/>
    <property type="match status" value="1"/>
</dbReference>
<dbReference type="Gene3D" id="1.10.579.10">
    <property type="entry name" value="DNA Cyclobutane Dipyrimidine Photolyase, subunit A, domain 3"/>
    <property type="match status" value="1"/>
</dbReference>
<dbReference type="GO" id="GO:0003904">
    <property type="term" value="F:deoxyribodipyrimidine photo-lyase activity"/>
    <property type="evidence" value="ECO:0007669"/>
    <property type="project" value="TreeGrafter"/>
</dbReference>
<keyword evidence="5" id="KW-0157">Chromophore</keyword>
<dbReference type="Gene3D" id="3.40.50.620">
    <property type="entry name" value="HUPs"/>
    <property type="match status" value="1"/>
</dbReference>
<feature type="binding site" evidence="4">
    <location>
        <position position="219"/>
    </location>
    <ligand>
        <name>FAD</name>
        <dbReference type="ChEBI" id="CHEBI:57692"/>
    </ligand>
</feature>
<dbReference type="InterPro" id="IPR005101">
    <property type="entry name" value="Cryptochr/Photolyase_FAD-bd"/>
</dbReference>
<organism evidence="7 8">
    <name type="scientific">Tenacibaculum soleae</name>
    <dbReference type="NCBI Taxonomy" id="447689"/>
    <lineage>
        <taxon>Bacteria</taxon>
        <taxon>Pseudomonadati</taxon>
        <taxon>Bacteroidota</taxon>
        <taxon>Flavobacteriia</taxon>
        <taxon>Flavobacteriales</taxon>
        <taxon>Flavobacteriaceae</taxon>
        <taxon>Tenacibaculum</taxon>
    </lineage>
</organism>
<evidence type="ECO:0000256" key="1">
    <source>
        <dbReference type="ARBA" id="ARBA00001932"/>
    </source>
</evidence>
<sequence length="490" mass="57902">MELKNKEQISVVWLKRDLRLNDNEAIFNAISSKNRVLFVYLFEDSLQEDLHYSERHWNFIKQSLVDLNTNLKQYNTKVLTVQSEVLSFFRYALLKLNITEIFSHIETGILKTYERDKVVKRFCRNNTINWVENVHNGVFRGRENRDNWQEDWETYMNSKQFDFNPEPSVFISSQEIDELFKELTTVSLLTDNKTLFQKGGRNFALKYANSFFNTRYKNYAKYISKPTEARESCSRLSPYIAWGNVSIREIYQKAKQVKATATNKRAIDGFISRLRWQAHFIQKFEMECVMETESLNKGYKKLKKNISDSYIKAWEEGNTGIPFIDACMRCLVATGYLNFRMRAMLVSFLTHNLWQPWQEASKHLSRLFLDFEPGIHFPQLQMQAGETGINAIRIYSPIKNGLTHDSDALFITKWVPELKKLPLAFKHEPFKMTFLEQKLYDFELGDKYPNPIVDMKISRKKASDLIYGMRTDPDVINESYRILKKHIVRQ</sequence>
<keyword evidence="8" id="KW-1185">Reference proteome</keyword>
<gene>
    <name evidence="7" type="ORF">BA195_04415</name>
</gene>
<feature type="domain" description="Photolyase/cryptochrome alpha/beta" evidence="6">
    <location>
        <begin position="8"/>
        <end position="138"/>
    </location>
</feature>
<comment type="cofactor">
    <cofactor evidence="1">
        <name>(6R)-5,10-methylene-5,6,7,8-tetrahydrofolate</name>
        <dbReference type="ChEBI" id="CHEBI:15636"/>
    </cofactor>
</comment>
<comment type="cofactor">
    <cofactor evidence="4">
        <name>FAD</name>
        <dbReference type="ChEBI" id="CHEBI:57692"/>
    </cofactor>
    <text evidence="4">Binds 1 FAD per subunit.</text>
</comment>
<dbReference type="InterPro" id="IPR014729">
    <property type="entry name" value="Rossmann-like_a/b/a_fold"/>
</dbReference>
<dbReference type="Pfam" id="PF00875">
    <property type="entry name" value="DNA_photolyase"/>
    <property type="match status" value="1"/>
</dbReference>
<protein>
    <submittedName>
        <fullName evidence="7">FAD-binding protein</fullName>
    </submittedName>
</protein>
<dbReference type="PANTHER" id="PTHR11455:SF9">
    <property type="entry name" value="CRYPTOCHROME CIRCADIAN CLOCK 5 ISOFORM X1"/>
    <property type="match status" value="1"/>
</dbReference>
<dbReference type="STRING" id="447689.BA195_04415"/>
<dbReference type="AlphaFoldDB" id="A0A1B9Y2A5"/>
<dbReference type="InterPro" id="IPR036155">
    <property type="entry name" value="Crypto/Photolyase_N_sf"/>
</dbReference>
<dbReference type="Proteomes" id="UP000093186">
    <property type="component" value="Unassembled WGS sequence"/>
</dbReference>
<comment type="caution">
    <text evidence="7">The sequence shown here is derived from an EMBL/GenBank/DDBJ whole genome shotgun (WGS) entry which is preliminary data.</text>
</comment>
<comment type="similarity">
    <text evidence="5">Belongs to the DNA photolyase family.</text>
</comment>
<dbReference type="GO" id="GO:0003677">
    <property type="term" value="F:DNA binding"/>
    <property type="evidence" value="ECO:0007669"/>
    <property type="project" value="TreeGrafter"/>
</dbReference>
<dbReference type="PROSITE" id="PS51645">
    <property type="entry name" value="PHR_CRY_ALPHA_BETA"/>
    <property type="match status" value="1"/>
</dbReference>
<dbReference type="EMBL" id="MAKX01000001">
    <property type="protein sequence ID" value="OCK43943.1"/>
    <property type="molecule type" value="Genomic_DNA"/>
</dbReference>
<dbReference type="SUPFAM" id="SSF48173">
    <property type="entry name" value="Cryptochrome/photolyase FAD-binding domain"/>
    <property type="match status" value="1"/>
</dbReference>
<dbReference type="Gene3D" id="1.25.40.80">
    <property type="match status" value="1"/>
</dbReference>
<evidence type="ECO:0000256" key="4">
    <source>
        <dbReference type="PIRSR" id="PIRSR602081-1"/>
    </source>
</evidence>
<dbReference type="GO" id="GO:0009416">
    <property type="term" value="P:response to light stimulus"/>
    <property type="evidence" value="ECO:0007669"/>
    <property type="project" value="TreeGrafter"/>
</dbReference>
<dbReference type="Pfam" id="PF03441">
    <property type="entry name" value="FAD_binding_7"/>
    <property type="match status" value="1"/>
</dbReference>
<accession>A0A1B9Y2A5</accession>
<proteinExistence type="inferred from homology"/>
<dbReference type="InterPro" id="IPR036134">
    <property type="entry name" value="Crypto/Photolyase_FAD-like_sf"/>
</dbReference>